<organism evidence="2 3">
    <name type="scientific">Nocardioides marmoribigeumensis</name>
    <dbReference type="NCBI Taxonomy" id="433649"/>
    <lineage>
        <taxon>Bacteria</taxon>
        <taxon>Bacillati</taxon>
        <taxon>Actinomycetota</taxon>
        <taxon>Actinomycetes</taxon>
        <taxon>Propionibacteriales</taxon>
        <taxon>Nocardioidaceae</taxon>
        <taxon>Nocardioides</taxon>
    </lineage>
</organism>
<keyword evidence="1" id="KW-0812">Transmembrane</keyword>
<comment type="caution">
    <text evidence="2">The sequence shown here is derived from an EMBL/GenBank/DDBJ whole genome shotgun (WGS) entry which is preliminary data.</text>
</comment>
<dbReference type="EMBL" id="JAVDYG010000001">
    <property type="protein sequence ID" value="MDR7360552.1"/>
    <property type="molecule type" value="Genomic_DNA"/>
</dbReference>
<reference evidence="2 3" key="1">
    <citation type="submission" date="2023-07" db="EMBL/GenBank/DDBJ databases">
        <title>Sequencing the genomes of 1000 actinobacteria strains.</title>
        <authorList>
            <person name="Klenk H.-P."/>
        </authorList>
    </citation>
    <scope>NUCLEOTIDE SEQUENCE [LARGE SCALE GENOMIC DNA]</scope>
    <source>
        <strain evidence="2 3">DSM 19426</strain>
    </source>
</reference>
<proteinExistence type="predicted"/>
<accession>A0ABU2BPK4</accession>
<dbReference type="Pfam" id="PF04964">
    <property type="entry name" value="Flp_Fap"/>
    <property type="match status" value="1"/>
</dbReference>
<evidence type="ECO:0000313" key="2">
    <source>
        <dbReference type="EMBL" id="MDR7360552.1"/>
    </source>
</evidence>
<keyword evidence="3" id="KW-1185">Reference proteome</keyword>
<dbReference type="InterPro" id="IPR007047">
    <property type="entry name" value="Flp_Fap"/>
</dbReference>
<keyword evidence="1" id="KW-0472">Membrane</keyword>
<keyword evidence="1" id="KW-1133">Transmembrane helix</keyword>
<feature type="transmembrane region" description="Helical" evidence="1">
    <location>
        <begin position="21"/>
        <end position="42"/>
    </location>
</feature>
<evidence type="ECO:0000256" key="1">
    <source>
        <dbReference type="SAM" id="Phobius"/>
    </source>
</evidence>
<dbReference type="RefSeq" id="WP_310297185.1">
    <property type="nucleotide sequence ID" value="NZ_BAAAPS010000006.1"/>
</dbReference>
<protein>
    <submittedName>
        <fullName evidence="2">Pilus assembly protein Flp/PilA</fullName>
    </submittedName>
</protein>
<evidence type="ECO:0000313" key="3">
    <source>
        <dbReference type="Proteomes" id="UP001183648"/>
    </source>
</evidence>
<sequence>MISRARRRLVGLERDEAGASAVEYGLLAVAIAALIVIIVFALGGVVQDLFDKTCNSIQGSAQTDATC</sequence>
<gene>
    <name evidence="2" type="ORF">J2S63_000105</name>
</gene>
<dbReference type="Proteomes" id="UP001183648">
    <property type="component" value="Unassembled WGS sequence"/>
</dbReference>
<name>A0ABU2BPK4_9ACTN</name>